<comment type="caution">
    <text evidence="1">The sequence shown here is derived from an EMBL/GenBank/DDBJ whole genome shotgun (WGS) entry which is preliminary data.</text>
</comment>
<reference evidence="1 2" key="1">
    <citation type="submission" date="2019-06" db="EMBL/GenBank/DDBJ databases">
        <authorList>
            <person name="Palmer J.M."/>
        </authorList>
    </citation>
    <scope>NUCLEOTIDE SEQUENCE [LARGE SCALE GENOMIC DNA]</scope>
    <source>
        <strain evidence="1 2">TWF703</strain>
    </source>
</reference>
<sequence length="141" mass="15805">MLLGGFNSDWAKIIDRECPNPTAEITKSRNAFLSSLDAMSFETSKLLMEQTRRVKDIQQEITSSALSTARVKSAMKSSYETAARASSKGAYGKMLEAVEKGVKQSKIFVDIKDSIAQILWNLAFVPWCFDFQKVLKKSIKQ</sequence>
<name>A0A7C8JJF2_ORBOL</name>
<protein>
    <submittedName>
        <fullName evidence="1">Uncharacterized protein</fullName>
    </submittedName>
</protein>
<proteinExistence type="predicted"/>
<accession>A0A7C8JJF2</accession>
<gene>
    <name evidence="1" type="ORF">TWF703_001472</name>
</gene>
<evidence type="ECO:0000313" key="2">
    <source>
        <dbReference type="Proteomes" id="UP000480548"/>
    </source>
</evidence>
<dbReference type="AlphaFoldDB" id="A0A7C8JJF2"/>
<evidence type="ECO:0000313" key="1">
    <source>
        <dbReference type="EMBL" id="KAF3122205.1"/>
    </source>
</evidence>
<organism evidence="1 2">
    <name type="scientific">Orbilia oligospora</name>
    <name type="common">Nematode-trapping fungus</name>
    <name type="synonym">Arthrobotrys oligospora</name>
    <dbReference type="NCBI Taxonomy" id="2813651"/>
    <lineage>
        <taxon>Eukaryota</taxon>
        <taxon>Fungi</taxon>
        <taxon>Dikarya</taxon>
        <taxon>Ascomycota</taxon>
        <taxon>Pezizomycotina</taxon>
        <taxon>Orbiliomycetes</taxon>
        <taxon>Orbiliales</taxon>
        <taxon>Orbiliaceae</taxon>
        <taxon>Orbilia</taxon>
    </lineage>
</organism>
<dbReference type="Proteomes" id="UP000480548">
    <property type="component" value="Unassembled WGS sequence"/>
</dbReference>
<dbReference type="EMBL" id="WIQZ01000123">
    <property type="protein sequence ID" value="KAF3122205.1"/>
    <property type="molecule type" value="Genomic_DNA"/>
</dbReference>